<dbReference type="EMBL" id="JOJR01001453">
    <property type="protein sequence ID" value="RCN30841.1"/>
    <property type="molecule type" value="Genomic_DNA"/>
</dbReference>
<dbReference type="AlphaFoldDB" id="A0A368FF60"/>
<proteinExistence type="predicted"/>
<protein>
    <submittedName>
        <fullName evidence="1">Uncharacterized protein</fullName>
    </submittedName>
</protein>
<comment type="caution">
    <text evidence="1">The sequence shown here is derived from an EMBL/GenBank/DDBJ whole genome shotgun (WGS) entry which is preliminary data.</text>
</comment>
<evidence type="ECO:0000313" key="1">
    <source>
        <dbReference type="EMBL" id="RCN30841.1"/>
    </source>
</evidence>
<gene>
    <name evidence="1" type="ORF">ANCCAN_23388</name>
</gene>
<accession>A0A368FF60</accession>
<keyword evidence="2" id="KW-1185">Reference proteome</keyword>
<dbReference type="Proteomes" id="UP000252519">
    <property type="component" value="Unassembled WGS sequence"/>
</dbReference>
<reference evidence="1 2" key="1">
    <citation type="submission" date="2014-10" db="EMBL/GenBank/DDBJ databases">
        <title>Draft genome of the hookworm Ancylostoma caninum.</title>
        <authorList>
            <person name="Mitreva M."/>
        </authorList>
    </citation>
    <scope>NUCLEOTIDE SEQUENCE [LARGE SCALE GENOMIC DNA]</scope>
    <source>
        <strain evidence="1 2">Baltimore</strain>
    </source>
</reference>
<name>A0A368FF60_ANCCA</name>
<organism evidence="1 2">
    <name type="scientific">Ancylostoma caninum</name>
    <name type="common">Dog hookworm</name>
    <dbReference type="NCBI Taxonomy" id="29170"/>
    <lineage>
        <taxon>Eukaryota</taxon>
        <taxon>Metazoa</taxon>
        <taxon>Ecdysozoa</taxon>
        <taxon>Nematoda</taxon>
        <taxon>Chromadorea</taxon>
        <taxon>Rhabditida</taxon>
        <taxon>Rhabditina</taxon>
        <taxon>Rhabditomorpha</taxon>
        <taxon>Strongyloidea</taxon>
        <taxon>Ancylostomatidae</taxon>
        <taxon>Ancylostomatinae</taxon>
        <taxon>Ancylostoma</taxon>
    </lineage>
</organism>
<dbReference type="OrthoDB" id="6355886at2759"/>
<evidence type="ECO:0000313" key="2">
    <source>
        <dbReference type="Proteomes" id="UP000252519"/>
    </source>
</evidence>
<sequence length="79" mass="8890">MHVQTNNVPFFWLDDVFSTGILAREAHVSFRNLSINIYTDDYSPFLRGDVVGQQTNSLEDMPMLFHASNVNISALSNLG</sequence>